<dbReference type="EMBL" id="FO704550">
    <property type="protein sequence ID" value="CDG16950.1"/>
    <property type="molecule type" value="Genomic_DNA"/>
</dbReference>
<dbReference type="InterPro" id="IPR008407">
    <property type="entry name" value="Brnchd-chn_aa_trnsp_AzlD"/>
</dbReference>
<dbReference type="STRING" id="351671.XDD1_1251"/>
<keyword evidence="1" id="KW-0472">Membrane</keyword>
<dbReference type="Proteomes" id="UP000032721">
    <property type="component" value="Chromosome"/>
</dbReference>
<feature type="transmembrane region" description="Helical" evidence="1">
    <location>
        <begin position="75"/>
        <end position="91"/>
    </location>
</feature>
<dbReference type="KEGG" id="xdo:XDD1_1251"/>
<proteinExistence type="predicted"/>
<reference evidence="3 5" key="2">
    <citation type="submission" date="2019-07" db="EMBL/GenBank/DDBJ databases">
        <title>Genomic Encyclopedia of Type Strains, Phase I: the one thousand microbial genomes (KMG-I) project.</title>
        <authorList>
            <person name="Kyrpides N."/>
        </authorList>
    </citation>
    <scope>NUCLEOTIDE SEQUENCE [LARGE SCALE GENOMIC DNA]</scope>
    <source>
        <strain evidence="3 5">DSM 17909</strain>
    </source>
</reference>
<keyword evidence="1" id="KW-0812">Transmembrane</keyword>
<dbReference type="HOGENOM" id="CLU_170834_0_0_6"/>
<dbReference type="NCBIfam" id="NF007711">
    <property type="entry name" value="PRK10408.1"/>
    <property type="match status" value="1"/>
</dbReference>
<feature type="transmembrane region" description="Helical" evidence="1">
    <location>
        <begin position="45"/>
        <end position="63"/>
    </location>
</feature>
<gene>
    <name evidence="3" type="ORF">LY16_02578</name>
    <name evidence="2" type="ORF">XDD1_1251</name>
</gene>
<dbReference type="Pfam" id="PF05437">
    <property type="entry name" value="AzlD"/>
    <property type="match status" value="1"/>
</dbReference>
<evidence type="ECO:0000313" key="2">
    <source>
        <dbReference type="EMBL" id="CDG16950.1"/>
    </source>
</evidence>
<dbReference type="Proteomes" id="UP000324170">
    <property type="component" value="Unassembled WGS sequence"/>
</dbReference>
<evidence type="ECO:0000313" key="5">
    <source>
        <dbReference type="Proteomes" id="UP000324170"/>
    </source>
</evidence>
<keyword evidence="5" id="KW-1185">Reference proteome</keyword>
<reference evidence="2 4" key="1">
    <citation type="submission" date="2013-07" db="EMBL/GenBank/DDBJ databases">
        <authorList>
            <person name="Genoscope - CEA"/>
        </authorList>
    </citation>
    <scope>NUCLEOTIDE SEQUENCE [LARGE SCALE GENOMIC DNA]</scope>
    <source>
        <strain evidence="2">FRM16</strain>
        <strain evidence="4">FRM16 / DSM 17909</strain>
    </source>
</reference>
<organism evidence="2 4">
    <name type="scientific">Xenorhabdus doucetiae</name>
    <dbReference type="NCBI Taxonomy" id="351671"/>
    <lineage>
        <taxon>Bacteria</taxon>
        <taxon>Pseudomonadati</taxon>
        <taxon>Pseudomonadota</taxon>
        <taxon>Gammaproteobacteria</taxon>
        <taxon>Enterobacterales</taxon>
        <taxon>Morganellaceae</taxon>
        <taxon>Xenorhabdus</taxon>
    </lineage>
</organism>
<evidence type="ECO:0000313" key="3">
    <source>
        <dbReference type="EMBL" id="TYP02179.1"/>
    </source>
</evidence>
<protein>
    <submittedName>
        <fullName evidence="3">Branched-subunit amino acid transport protein AzlD</fullName>
    </submittedName>
</protein>
<dbReference type="EMBL" id="VNHN01000046">
    <property type="protein sequence ID" value="TYP02179.1"/>
    <property type="molecule type" value="Genomic_DNA"/>
</dbReference>
<keyword evidence="1" id="KW-1133">Transmembrane helix</keyword>
<feature type="transmembrane region" description="Helical" evidence="1">
    <location>
        <begin position="97"/>
        <end position="115"/>
    </location>
</feature>
<evidence type="ECO:0000313" key="4">
    <source>
        <dbReference type="Proteomes" id="UP000032721"/>
    </source>
</evidence>
<name>A0A068QSY5_9GAMM</name>
<dbReference type="AlphaFoldDB" id="A0A068QSY5"/>
<feature type="transmembrane region" description="Helical" evidence="1">
    <location>
        <begin position="7"/>
        <end position="25"/>
    </location>
</feature>
<evidence type="ECO:0000256" key="1">
    <source>
        <dbReference type="SAM" id="Phobius"/>
    </source>
</evidence>
<accession>A0A068QSY5</accession>
<sequence>MISPFMIDNKILFIGLVVGAANFLFRYLPLRLGNNHSPTGNKGKIGIILDSIGIASICSLLIVSSIPDVMKEHNKLFPTLIGCLTICLFFYKTRSIIISTLSGAVVFGVIFKVFMN</sequence>